<organism evidence="2 3">
    <name type="scientific">Gemella haemolysans M341</name>
    <dbReference type="NCBI Taxonomy" id="562981"/>
    <lineage>
        <taxon>Bacteria</taxon>
        <taxon>Bacillati</taxon>
        <taxon>Bacillota</taxon>
        <taxon>Bacilli</taxon>
        <taxon>Bacillales</taxon>
        <taxon>Gemellaceae</taxon>
        <taxon>Gemella</taxon>
    </lineage>
</organism>
<name>A0AA87AYU9_9BACL</name>
<dbReference type="AlphaFoldDB" id="A0AA87AYU9"/>
<evidence type="ECO:0000313" key="3">
    <source>
        <dbReference type="Proteomes" id="UP000004773"/>
    </source>
</evidence>
<feature type="domain" description="Transposase InsH N-terminal" evidence="1">
    <location>
        <begin position="17"/>
        <end position="80"/>
    </location>
</feature>
<dbReference type="Pfam" id="PF05598">
    <property type="entry name" value="DUF772"/>
    <property type="match status" value="1"/>
</dbReference>
<dbReference type="InterPro" id="IPR008490">
    <property type="entry name" value="Transposase_InsH_N"/>
</dbReference>
<comment type="caution">
    <text evidence="2">The sequence shown here is derived from an EMBL/GenBank/DDBJ whole genome shotgun (WGS) entry which is preliminary data.</text>
</comment>
<evidence type="ECO:0000313" key="2">
    <source>
        <dbReference type="EMBL" id="EGF87309.1"/>
    </source>
</evidence>
<evidence type="ECO:0000259" key="1">
    <source>
        <dbReference type="Pfam" id="PF05598"/>
    </source>
</evidence>
<accession>A0AA87AYU9</accession>
<sequence>MFNREENIKDEIILMTLSEIVPKDHFLKKVAEAIDFKFIYDLTEKYYSLTSGRNSLDPVVLFKLVFLKDFYGIKSMRETIIKNRNRCCI</sequence>
<proteinExistence type="predicted"/>
<dbReference type="EMBL" id="ACRO01000003">
    <property type="protein sequence ID" value="EGF87309.1"/>
    <property type="molecule type" value="Genomic_DNA"/>
</dbReference>
<protein>
    <recommendedName>
        <fullName evidence="1">Transposase InsH N-terminal domain-containing protein</fullName>
    </recommendedName>
</protein>
<dbReference type="RefSeq" id="WP_003146001.1">
    <property type="nucleotide sequence ID" value="NZ_GL883582.1"/>
</dbReference>
<gene>
    <name evidence="2" type="ORF">HMPREF0428_00184</name>
</gene>
<dbReference type="Proteomes" id="UP000004773">
    <property type="component" value="Unassembled WGS sequence"/>
</dbReference>
<reference evidence="2 3" key="1">
    <citation type="submission" date="2011-03" db="EMBL/GenBank/DDBJ databases">
        <title>The Genome Sequence of Gemella haemolysans M341.</title>
        <authorList>
            <consortium name="The Broad Institute Genome Sequencing Platform"/>
            <consortium name="The Broad Institute Genome Sequencing Center for Infectious Disease"/>
            <person name="Earl A."/>
            <person name="Ward D."/>
            <person name="Feldgarden M."/>
            <person name="Gevers D."/>
            <person name="Sibley C.D."/>
            <person name="Field T.R."/>
            <person name="Grinwis M."/>
            <person name="Eshaghurshan C.S."/>
            <person name="Surette M.G."/>
            <person name="Young S.K."/>
            <person name="Zeng Q."/>
            <person name="Gargeya S."/>
            <person name="Fitzgerald M."/>
            <person name="Haas B."/>
            <person name="Abouelleil A."/>
            <person name="Alvarado L."/>
            <person name="Arachchi H.M."/>
            <person name="Berlin A."/>
            <person name="Brown A."/>
            <person name="Chapman S.B."/>
            <person name="Chen Z."/>
            <person name="Dunbar C."/>
            <person name="Freedman E."/>
            <person name="Gearin G."/>
            <person name="Gellesch M."/>
            <person name="Goldberg J."/>
            <person name="Griggs A."/>
            <person name="Gujja S."/>
            <person name="Heilman E.R."/>
            <person name="Heiman D."/>
            <person name="Howarth C."/>
            <person name="Larson L."/>
            <person name="Lui A."/>
            <person name="MacDonald P.J.P."/>
            <person name="Mehta T."/>
            <person name="Montmayeur A."/>
            <person name="Murphy C."/>
            <person name="Neiman D."/>
            <person name="Pearson M."/>
            <person name="Priest M."/>
            <person name="Roberts A."/>
            <person name="Saif S."/>
            <person name="Shea T."/>
            <person name="Shenoy N."/>
            <person name="Sisk P."/>
            <person name="Stolte C."/>
            <person name="Sykes S."/>
            <person name="White J."/>
            <person name="Yandava C."/>
            <person name="Wortman J."/>
            <person name="Nusbaum C."/>
            <person name="Birren B."/>
        </authorList>
    </citation>
    <scope>NUCLEOTIDE SEQUENCE [LARGE SCALE GENOMIC DNA]</scope>
    <source>
        <strain evidence="2 3">M341</strain>
    </source>
</reference>